<keyword evidence="1" id="KW-0812">Transmembrane</keyword>
<dbReference type="Pfam" id="PF14014">
    <property type="entry name" value="DUF4230"/>
    <property type="match status" value="1"/>
</dbReference>
<dbReference type="Proteomes" id="UP001319080">
    <property type="component" value="Unassembled WGS sequence"/>
</dbReference>
<evidence type="ECO:0000256" key="1">
    <source>
        <dbReference type="SAM" id="Phobius"/>
    </source>
</evidence>
<organism evidence="2 3">
    <name type="scientific">Dawidia cretensis</name>
    <dbReference type="NCBI Taxonomy" id="2782350"/>
    <lineage>
        <taxon>Bacteria</taxon>
        <taxon>Pseudomonadati</taxon>
        <taxon>Bacteroidota</taxon>
        <taxon>Cytophagia</taxon>
        <taxon>Cytophagales</taxon>
        <taxon>Chryseotaleaceae</taxon>
        <taxon>Dawidia</taxon>
    </lineage>
</organism>
<evidence type="ECO:0000313" key="3">
    <source>
        <dbReference type="Proteomes" id="UP001319080"/>
    </source>
</evidence>
<accession>A0AAP2E0G2</accession>
<dbReference type="InterPro" id="IPR025324">
    <property type="entry name" value="DUF4230"/>
</dbReference>
<keyword evidence="1" id="KW-0472">Membrane</keyword>
<keyword evidence="3" id="KW-1185">Reference proteome</keyword>
<name>A0AAP2E0G2_9BACT</name>
<comment type="caution">
    <text evidence="2">The sequence shown here is derived from an EMBL/GenBank/DDBJ whole genome shotgun (WGS) entry which is preliminary data.</text>
</comment>
<proteinExistence type="predicted"/>
<protein>
    <submittedName>
        <fullName evidence="2">DUF4230 domain-containing protein</fullName>
    </submittedName>
</protein>
<keyword evidence="1" id="KW-1133">Transmembrane helix</keyword>
<dbReference type="RefSeq" id="WP_254085313.1">
    <property type="nucleotide sequence ID" value="NZ_JAHESE010000016.1"/>
</dbReference>
<feature type="transmembrane region" description="Helical" evidence="1">
    <location>
        <begin position="7"/>
        <end position="28"/>
    </location>
</feature>
<sequence>MFSNRKIVLVIILLITLSITAYVLIVVIPARLAEKAYAGARQLGQDFREAFHFTPEVTVNNTVVLQQQIPIMELATLSQKFQHRYEWRNTWMKSTKKIEITGTFEAKAGFDLQKKFTISIDDTVATVTLPAPQLLSLESQPDVTFHDENGIWNWVDAADRSTAMNAYTADARRYAEQAPFVADAQKAFEVRIREILKQHGKHAVIRYTSTETIERR</sequence>
<dbReference type="EMBL" id="JAHESE010000016">
    <property type="protein sequence ID" value="MBT1709734.1"/>
    <property type="molecule type" value="Genomic_DNA"/>
</dbReference>
<evidence type="ECO:0000313" key="2">
    <source>
        <dbReference type="EMBL" id="MBT1709734.1"/>
    </source>
</evidence>
<gene>
    <name evidence="2" type="ORF">KK062_15935</name>
</gene>
<reference evidence="2 3" key="1">
    <citation type="submission" date="2021-05" db="EMBL/GenBank/DDBJ databases">
        <title>A Polyphasic approach of four new species of the genus Ohtaekwangia: Ohtaekwangia histidinii sp. nov., Ohtaekwangia cretensis sp. nov., Ohtaekwangia indiensis sp. nov., Ohtaekwangia reichenbachii sp. nov. from diverse environment.</title>
        <authorList>
            <person name="Octaviana S."/>
        </authorList>
    </citation>
    <scope>NUCLEOTIDE SEQUENCE [LARGE SCALE GENOMIC DNA]</scope>
    <source>
        <strain evidence="2 3">PWU5</strain>
    </source>
</reference>
<dbReference type="AlphaFoldDB" id="A0AAP2E0G2"/>